<dbReference type="InterPro" id="IPR006089">
    <property type="entry name" value="Acyl-CoA_DH_CS"/>
</dbReference>
<evidence type="ECO:0000313" key="8">
    <source>
        <dbReference type="EMBL" id="UYG53394.1"/>
    </source>
</evidence>
<dbReference type="Pfam" id="PF02770">
    <property type="entry name" value="Acyl-CoA_dh_M"/>
    <property type="match status" value="1"/>
</dbReference>
<organism evidence="8 9">
    <name type="scientific">Comamonas endophytica</name>
    <dbReference type="NCBI Taxonomy" id="2949090"/>
    <lineage>
        <taxon>Bacteria</taxon>
        <taxon>Pseudomonadati</taxon>
        <taxon>Pseudomonadota</taxon>
        <taxon>Betaproteobacteria</taxon>
        <taxon>Burkholderiales</taxon>
        <taxon>Comamonadaceae</taxon>
        <taxon>Comamonas</taxon>
    </lineage>
</organism>
<evidence type="ECO:0000256" key="1">
    <source>
        <dbReference type="ARBA" id="ARBA00001974"/>
    </source>
</evidence>
<dbReference type="Pfam" id="PF00441">
    <property type="entry name" value="Acyl-CoA_dh_1"/>
    <property type="match status" value="1"/>
</dbReference>
<dbReference type="PANTHER" id="PTHR43884">
    <property type="entry name" value="ACYL-COA DEHYDROGENASE"/>
    <property type="match status" value="1"/>
</dbReference>
<evidence type="ECO:0000259" key="5">
    <source>
        <dbReference type="Pfam" id="PF00441"/>
    </source>
</evidence>
<sequence length="381" mass="41539">MIDFEIPEDDRALLDSIDRMMAREFPPEALRKADEAHDTPWHLLPKMGELGLFALPFPEEVGGLGKDWRSAALVNERLAYHAGIAATLFGTTVGFGGMSLLKYGSEAQKRELLPRVMEGRARFALALTESQAGTDAGAIITSARRTASGWVINGRKTWISNADAADYLVVACRTEPGSQGSKGVTMLLVPRQTPGIGMTPLAKVGHHCMPSWDIGFDEVEVGEEALMGEVGQGFKHTMSTLHYSRAGQAANAVGQAQKAVDIAVAYAKERRQFGQAIGSFQAIQHKLADMQVRVNQARLALYHLAWLIATGRPCRLEAAQAKLVATEAFQFVTRNGLQIMASAGYSMESDMQRMWRDAGLYTFGEGSSELQRNLIARELGL</sequence>
<dbReference type="InterPro" id="IPR013786">
    <property type="entry name" value="AcylCoA_DH/ox_N"/>
</dbReference>
<dbReference type="PIRSF" id="PIRSF016578">
    <property type="entry name" value="HsaA"/>
    <property type="match status" value="1"/>
</dbReference>
<evidence type="ECO:0000259" key="6">
    <source>
        <dbReference type="Pfam" id="PF02770"/>
    </source>
</evidence>
<reference evidence="8" key="1">
    <citation type="submission" date="2022-09" db="EMBL/GenBank/DDBJ databases">
        <title>The complete genome of Acidovorax sp. 5MLIR.</title>
        <authorList>
            <person name="Liu L."/>
            <person name="Yue J."/>
            <person name="Yang F."/>
            <person name="Yuan J."/>
            <person name="Li L."/>
        </authorList>
    </citation>
    <scope>NUCLEOTIDE SEQUENCE</scope>
    <source>
        <strain evidence="8">5MLIR</strain>
        <plasmid evidence="8">unnamed1</plasmid>
    </source>
</reference>
<evidence type="ECO:0000256" key="2">
    <source>
        <dbReference type="ARBA" id="ARBA00009347"/>
    </source>
</evidence>
<dbReference type="RefSeq" id="WP_231043741.1">
    <property type="nucleotide sequence ID" value="NZ_CP106882.1"/>
</dbReference>
<comment type="cofactor">
    <cofactor evidence="1">
        <name>FAD</name>
        <dbReference type="ChEBI" id="CHEBI:57692"/>
    </cofactor>
</comment>
<dbReference type="Gene3D" id="1.20.140.10">
    <property type="entry name" value="Butyryl-CoA Dehydrogenase, subunit A, domain 3"/>
    <property type="match status" value="1"/>
</dbReference>
<proteinExistence type="inferred from homology"/>
<dbReference type="EMBL" id="CP106882">
    <property type="protein sequence ID" value="UYG53394.1"/>
    <property type="molecule type" value="Genomic_DNA"/>
</dbReference>
<evidence type="ECO:0000256" key="3">
    <source>
        <dbReference type="ARBA" id="ARBA00022630"/>
    </source>
</evidence>
<protein>
    <submittedName>
        <fullName evidence="8">Acyl-CoA dehydrogenase family protein</fullName>
    </submittedName>
</protein>
<accession>A0ABY6GEI1</accession>
<dbReference type="SUPFAM" id="SSF56645">
    <property type="entry name" value="Acyl-CoA dehydrogenase NM domain-like"/>
    <property type="match status" value="1"/>
</dbReference>
<dbReference type="InterPro" id="IPR036250">
    <property type="entry name" value="AcylCo_DH-like_C"/>
</dbReference>
<dbReference type="InterPro" id="IPR006091">
    <property type="entry name" value="Acyl-CoA_Oxase/DH_mid-dom"/>
</dbReference>
<gene>
    <name evidence="8" type="ORF">M9799_18645</name>
</gene>
<dbReference type="Pfam" id="PF02771">
    <property type="entry name" value="Acyl-CoA_dh_N"/>
    <property type="match status" value="1"/>
</dbReference>
<keyword evidence="8" id="KW-0614">Plasmid</keyword>
<keyword evidence="4" id="KW-0274">FAD</keyword>
<geneLocation type="plasmid" evidence="8 9">
    <name>unnamed1</name>
</geneLocation>
<dbReference type="Gene3D" id="2.40.110.10">
    <property type="entry name" value="Butyryl-CoA Dehydrogenase, subunit A, domain 2"/>
    <property type="match status" value="1"/>
</dbReference>
<feature type="domain" description="Acyl-CoA dehydrogenase/oxidase C-terminal" evidence="5">
    <location>
        <begin position="231"/>
        <end position="379"/>
    </location>
</feature>
<comment type="similarity">
    <text evidence="2">Belongs to the acyl-CoA dehydrogenase family.</text>
</comment>
<evidence type="ECO:0000259" key="7">
    <source>
        <dbReference type="Pfam" id="PF02771"/>
    </source>
</evidence>
<dbReference type="InterPro" id="IPR037069">
    <property type="entry name" value="AcylCoA_DH/ox_N_sf"/>
</dbReference>
<feature type="domain" description="Acyl-CoA oxidase/dehydrogenase middle" evidence="6">
    <location>
        <begin position="124"/>
        <end position="219"/>
    </location>
</feature>
<dbReference type="InterPro" id="IPR046373">
    <property type="entry name" value="Acyl-CoA_Oxase/DH_mid-dom_sf"/>
</dbReference>
<evidence type="ECO:0000313" key="9">
    <source>
        <dbReference type="Proteomes" id="UP001162800"/>
    </source>
</evidence>
<evidence type="ECO:0000256" key="4">
    <source>
        <dbReference type="ARBA" id="ARBA00022827"/>
    </source>
</evidence>
<keyword evidence="3" id="KW-0285">Flavoprotein</keyword>
<name>A0ABY6GEI1_9BURK</name>
<keyword evidence="9" id="KW-1185">Reference proteome</keyword>
<dbReference type="SUPFAM" id="SSF47203">
    <property type="entry name" value="Acyl-CoA dehydrogenase C-terminal domain-like"/>
    <property type="match status" value="1"/>
</dbReference>
<dbReference type="InterPro" id="IPR009100">
    <property type="entry name" value="AcylCoA_DH/oxidase_NM_dom_sf"/>
</dbReference>
<dbReference type="PANTHER" id="PTHR43884:SF12">
    <property type="entry name" value="ISOVALERYL-COA DEHYDROGENASE, MITOCHONDRIAL-RELATED"/>
    <property type="match status" value="1"/>
</dbReference>
<dbReference type="Proteomes" id="UP001162800">
    <property type="component" value="Plasmid unnamed1"/>
</dbReference>
<dbReference type="Gene3D" id="1.10.540.10">
    <property type="entry name" value="Acyl-CoA dehydrogenase/oxidase, N-terminal domain"/>
    <property type="match status" value="1"/>
</dbReference>
<dbReference type="InterPro" id="IPR009075">
    <property type="entry name" value="AcylCo_DH/oxidase_C"/>
</dbReference>
<dbReference type="PROSITE" id="PS00072">
    <property type="entry name" value="ACYL_COA_DH_1"/>
    <property type="match status" value="1"/>
</dbReference>
<feature type="domain" description="Acyl-CoA dehydrogenase/oxidase N-terminal" evidence="7">
    <location>
        <begin position="8"/>
        <end position="119"/>
    </location>
</feature>